<name>A0AC61QIF9_9BACT</name>
<accession>A0AC61QIF9</accession>
<gene>
    <name evidence="1" type="ORF">E0946_05435</name>
</gene>
<organism evidence="1 2">
    <name type="scientific">Candidatus Syntrophosphaera thermopropionivorans</name>
    <dbReference type="NCBI Taxonomy" id="2593015"/>
    <lineage>
        <taxon>Bacteria</taxon>
        <taxon>Pseudomonadati</taxon>
        <taxon>Candidatus Cloacimonadota</taxon>
        <taxon>Candidatus Cloacimonadia</taxon>
        <taxon>Candidatus Cloacimonadales</taxon>
        <taxon>Candidatus Cloacimonadaceae</taxon>
        <taxon>Candidatus Syntrophosphaera</taxon>
    </lineage>
</organism>
<evidence type="ECO:0000313" key="2">
    <source>
        <dbReference type="Proteomes" id="UP000294588"/>
    </source>
</evidence>
<sequence length="214" mass="24710">MNSTLFQINNITFAYPKNPPLFQDFSFEIKQDDKILLYGANGSGKSTLLALLMGLLTPQQGNITLNDISVQELTPDRYNEVLYSRQNARMDLFGLVPRNDWELWHLALPDIFTEQSLFFVDSDLIAKYDTPYARLSGGELRAFSLLWLPLLQDRFWLLDEPTAGLDAKHKKDFVERCLNKNERGYLIVSHDPVLTENLFNRIILLEKGRLTQIK</sequence>
<dbReference type="EMBL" id="SMOG01000017">
    <property type="protein sequence ID" value="TDF72757.1"/>
    <property type="molecule type" value="Genomic_DNA"/>
</dbReference>
<evidence type="ECO:0000313" key="1">
    <source>
        <dbReference type="EMBL" id="TDF72757.1"/>
    </source>
</evidence>
<keyword evidence="1" id="KW-0067">ATP-binding</keyword>
<reference evidence="1" key="1">
    <citation type="submission" date="2019-03" db="EMBL/GenBank/DDBJ databases">
        <title>Candidatus Syntrophosphaera thermopropionivorans: a novel player in syntrophic propionate oxidation during anaerobic digestion.</title>
        <authorList>
            <person name="Dyksma S."/>
        </authorList>
    </citation>
    <scope>NUCLEOTIDE SEQUENCE</scope>
    <source>
        <strain evidence="1">W5</strain>
    </source>
</reference>
<proteinExistence type="predicted"/>
<keyword evidence="1" id="KW-0547">Nucleotide-binding</keyword>
<dbReference type="Proteomes" id="UP000294588">
    <property type="component" value="Unassembled WGS sequence"/>
</dbReference>
<protein>
    <submittedName>
        <fullName evidence="1">ATP-binding cassette domain-containing protein</fullName>
    </submittedName>
</protein>
<comment type="caution">
    <text evidence="1">The sequence shown here is derived from an EMBL/GenBank/DDBJ whole genome shotgun (WGS) entry which is preliminary data.</text>
</comment>
<keyword evidence="2" id="KW-1185">Reference proteome</keyword>